<dbReference type="InterPro" id="IPR004528">
    <property type="entry name" value="KdsB"/>
</dbReference>
<comment type="caution">
    <text evidence="4">The sequence shown here is derived from an EMBL/GenBank/DDBJ whole genome shotgun (WGS) entry which is preliminary data.</text>
</comment>
<evidence type="ECO:0000313" key="5">
    <source>
        <dbReference type="Proteomes" id="UP000249364"/>
    </source>
</evidence>
<reference evidence="4 5" key="1">
    <citation type="submission" date="2018-06" db="EMBL/GenBank/DDBJ databases">
        <title>Genomic Encyclopedia of Archaeal and Bacterial Type Strains, Phase II (KMG-II): from individual species to whole genera.</title>
        <authorList>
            <person name="Goeker M."/>
        </authorList>
    </citation>
    <scope>NUCLEOTIDE SEQUENCE [LARGE SCALE GENOMIC DNA]</scope>
    <source>
        <strain evidence="4 5">DSM 13087</strain>
    </source>
</reference>
<dbReference type="SUPFAM" id="SSF53448">
    <property type="entry name" value="Nucleotide-diphospho-sugar transferases"/>
    <property type="match status" value="1"/>
</dbReference>
<organism evidence="4 5">
    <name type="scientific">Roseinatronobacter thiooxidans</name>
    <dbReference type="NCBI Taxonomy" id="121821"/>
    <lineage>
        <taxon>Bacteria</taxon>
        <taxon>Pseudomonadati</taxon>
        <taxon>Pseudomonadota</taxon>
        <taxon>Alphaproteobacteria</taxon>
        <taxon>Rhodobacterales</taxon>
        <taxon>Paracoccaceae</taxon>
        <taxon>Roseinatronobacter</taxon>
    </lineage>
</organism>
<accession>A0A2W7QII8</accession>
<evidence type="ECO:0000256" key="1">
    <source>
        <dbReference type="ARBA" id="ARBA00022679"/>
    </source>
</evidence>
<gene>
    <name evidence="4" type="ORF">LY56_03018</name>
</gene>
<keyword evidence="5" id="KW-1185">Reference proteome</keyword>
<dbReference type="OrthoDB" id="9815559at2"/>
<evidence type="ECO:0000256" key="2">
    <source>
        <dbReference type="ARBA" id="ARBA00022695"/>
    </source>
</evidence>
<dbReference type="EMBL" id="QKZQ01000017">
    <property type="protein sequence ID" value="PZX38315.1"/>
    <property type="molecule type" value="Genomic_DNA"/>
</dbReference>
<keyword evidence="1 4" id="KW-0808">Transferase</keyword>
<keyword evidence="3" id="KW-0448">Lipopolysaccharide biosynthesis</keyword>
<dbReference type="Gene3D" id="3.90.550.10">
    <property type="entry name" value="Spore Coat Polysaccharide Biosynthesis Protein SpsA, Chain A"/>
    <property type="match status" value="1"/>
</dbReference>
<dbReference type="PANTHER" id="PTHR42866:SF2">
    <property type="entry name" value="3-DEOXY-MANNO-OCTULOSONATE CYTIDYLYLTRANSFERASE, MITOCHONDRIAL"/>
    <property type="match status" value="1"/>
</dbReference>
<protein>
    <submittedName>
        <fullName evidence="4">3-deoxy-manno-octulosonate cytidylyltransferase (CMP-KDO synthetase)</fullName>
    </submittedName>
</protein>
<dbReference type="AlphaFoldDB" id="A0A2W7QII8"/>
<dbReference type="RefSeq" id="WP_111361378.1">
    <property type="nucleotide sequence ID" value="NZ_QKZQ01000017.1"/>
</dbReference>
<dbReference type="Pfam" id="PF02348">
    <property type="entry name" value="CTP_transf_3"/>
    <property type="match status" value="1"/>
</dbReference>
<dbReference type="GO" id="GO:0009103">
    <property type="term" value="P:lipopolysaccharide biosynthetic process"/>
    <property type="evidence" value="ECO:0007669"/>
    <property type="project" value="UniProtKB-KW"/>
</dbReference>
<dbReference type="GO" id="GO:0005829">
    <property type="term" value="C:cytosol"/>
    <property type="evidence" value="ECO:0007669"/>
    <property type="project" value="TreeGrafter"/>
</dbReference>
<sequence>MRASTTSIFGRWVEGMIDGKKIIAVIPSRIGSTRLPRKALADICGLPMVVHVLKRVQMSPILDDVYIATDSEDIGEVVQRHGGKVIMTSSEHTTGIERTEEAVRNMDYDVVVLVNGDEAALNPDHIEASVRTLLASDAPTSLLASEFSKTRSYSDFKVVVNRAGEAMYFSREDIPSPSRSGVTNFLKAYHIISFRQGFLPEYVKLEKTPMESIEGHDHLRMLENGIKVKIGLVDHPSFSVDTLDDLVQMREVMNNDPLYATYRMANG</sequence>
<dbReference type="InterPro" id="IPR003329">
    <property type="entry name" value="Cytidylyl_trans"/>
</dbReference>
<dbReference type="Proteomes" id="UP000249364">
    <property type="component" value="Unassembled WGS sequence"/>
</dbReference>
<name>A0A2W7QII8_9RHOB</name>
<evidence type="ECO:0000256" key="3">
    <source>
        <dbReference type="ARBA" id="ARBA00022985"/>
    </source>
</evidence>
<evidence type="ECO:0000313" key="4">
    <source>
        <dbReference type="EMBL" id="PZX38315.1"/>
    </source>
</evidence>
<proteinExistence type="predicted"/>
<dbReference type="InterPro" id="IPR029044">
    <property type="entry name" value="Nucleotide-diphossugar_trans"/>
</dbReference>
<dbReference type="GO" id="GO:0008690">
    <property type="term" value="F:3-deoxy-manno-octulosonate cytidylyltransferase activity"/>
    <property type="evidence" value="ECO:0007669"/>
    <property type="project" value="InterPro"/>
</dbReference>
<keyword evidence="2 4" id="KW-0548">Nucleotidyltransferase</keyword>
<dbReference type="NCBIfam" id="NF003952">
    <property type="entry name" value="PRK05450.1-5"/>
    <property type="match status" value="1"/>
</dbReference>
<dbReference type="PANTHER" id="PTHR42866">
    <property type="entry name" value="3-DEOXY-MANNO-OCTULOSONATE CYTIDYLYLTRANSFERASE"/>
    <property type="match status" value="1"/>
</dbReference>
<dbReference type="CDD" id="cd02517">
    <property type="entry name" value="CMP-KDO-Synthetase"/>
    <property type="match status" value="1"/>
</dbReference>